<sequence length="32" mass="3734">MLTAWAIPVEWPSSKGKHPEQSQRIHRYESAL</sequence>
<dbReference type="Proteomes" id="UP001220111">
    <property type="component" value="Segment"/>
</dbReference>
<gene>
    <name evidence="2" type="ORF">vBPaerPs12_103</name>
</gene>
<feature type="compositionally biased region" description="Basic and acidic residues" evidence="1">
    <location>
        <begin position="17"/>
        <end position="32"/>
    </location>
</feature>
<evidence type="ECO:0000256" key="1">
    <source>
        <dbReference type="SAM" id="MobiDB-lite"/>
    </source>
</evidence>
<evidence type="ECO:0000313" key="2">
    <source>
        <dbReference type="EMBL" id="UOL47559.1"/>
    </source>
</evidence>
<dbReference type="EMBL" id="OM870967">
    <property type="protein sequence ID" value="UOL47559.1"/>
    <property type="molecule type" value="Genomic_DNA"/>
</dbReference>
<feature type="region of interest" description="Disordered" evidence="1">
    <location>
        <begin position="12"/>
        <end position="32"/>
    </location>
</feature>
<name>A0AAE9GLS2_9CAUD</name>
<protein>
    <submittedName>
        <fullName evidence="2">Uncharacterized protein</fullName>
    </submittedName>
</protein>
<reference evidence="2 3" key="1">
    <citation type="submission" date="2022-02" db="EMBL/GenBank/DDBJ databases">
        <authorList>
            <person name="Akremi I."/>
            <person name="Wagemans J."/>
        </authorList>
    </citation>
    <scope>NUCLEOTIDE SEQUENCE [LARGE SCALE GENOMIC DNA]</scope>
</reference>
<evidence type="ECO:0000313" key="3">
    <source>
        <dbReference type="Proteomes" id="UP001220111"/>
    </source>
</evidence>
<organism evidence="2 3">
    <name type="scientific">Pseudomonas phage vB_Paer_Ps12</name>
    <dbReference type="NCBI Taxonomy" id="2924904"/>
    <lineage>
        <taxon>Viruses</taxon>
        <taxon>Duplodnaviria</taxon>
        <taxon>Heunggongvirae</taxon>
        <taxon>Uroviricota</taxon>
        <taxon>Caudoviricetes</taxon>
        <taxon>Vandenendeviridae</taxon>
        <taxon>Skurskavirinae</taxon>
        <taxon>Pakpunavirus</taxon>
        <taxon>Pakpunavirus Ps12</taxon>
    </lineage>
</organism>
<accession>A0AAE9GLS2</accession>
<keyword evidence="3" id="KW-1185">Reference proteome</keyword>
<proteinExistence type="predicted"/>